<dbReference type="Pfam" id="PF02362">
    <property type="entry name" value="B3"/>
    <property type="match status" value="2"/>
</dbReference>
<evidence type="ECO:0000256" key="2">
    <source>
        <dbReference type="ARBA" id="ARBA00023015"/>
    </source>
</evidence>
<dbReference type="CDD" id="cd10017">
    <property type="entry name" value="B3_DNA"/>
    <property type="match status" value="2"/>
</dbReference>
<comment type="caution">
    <text evidence="7">The sequence shown here is derived from an EMBL/GenBank/DDBJ whole genome shotgun (WGS) entry which is preliminary data.</text>
</comment>
<evidence type="ECO:0000256" key="1">
    <source>
        <dbReference type="ARBA" id="ARBA00004123"/>
    </source>
</evidence>
<keyword evidence="4" id="KW-0804">Transcription</keyword>
<dbReference type="SMART" id="SM01019">
    <property type="entry name" value="B3"/>
    <property type="match status" value="2"/>
</dbReference>
<reference evidence="7 8" key="1">
    <citation type="submission" date="2023-01" db="EMBL/GenBank/DDBJ databases">
        <authorList>
            <person name="Kreplak J."/>
        </authorList>
    </citation>
    <scope>NUCLEOTIDE SEQUENCE [LARGE SCALE GENOMIC DNA]</scope>
</reference>
<dbReference type="InterPro" id="IPR015300">
    <property type="entry name" value="DNA-bd_pseudobarrel_sf"/>
</dbReference>
<evidence type="ECO:0000259" key="6">
    <source>
        <dbReference type="PROSITE" id="PS50863"/>
    </source>
</evidence>
<accession>A0AAV0YE07</accession>
<evidence type="ECO:0000256" key="4">
    <source>
        <dbReference type="ARBA" id="ARBA00023163"/>
    </source>
</evidence>
<evidence type="ECO:0000256" key="5">
    <source>
        <dbReference type="ARBA" id="ARBA00023242"/>
    </source>
</evidence>
<keyword evidence="5" id="KW-0539">Nucleus</keyword>
<keyword evidence="3" id="KW-0238">DNA-binding</keyword>
<sequence>MANEFSQVNPIQFFKIICDQNLHQQKLMMPTKFVEKYGENLPEVIYLETPNGEKWNLNLVKSEGKIWFDKGWNEFVEYHSLSHGHLLVFKYEQISHFKVHIFDKTTLEINYPFKKVDAQSVPNDEDLENIESRKTGCFNFTGKELVIAEKPTALERAISFKACNPSFHIIMRPSYIDSASKLYIPKEFGRKYLIDLDANNGDIHLRLLDGRVWPAKYLTRKVFINKERFEVISKGWRTFTKDNNLKVGDVCTFELFPTSTPLTFLVHIFRDSFET</sequence>
<name>A0AAV0YE07_VICFA</name>
<keyword evidence="8" id="KW-1185">Reference proteome</keyword>
<proteinExistence type="predicted"/>
<dbReference type="GO" id="GO:0003677">
    <property type="term" value="F:DNA binding"/>
    <property type="evidence" value="ECO:0007669"/>
    <property type="project" value="UniProtKB-KW"/>
</dbReference>
<gene>
    <name evidence="7" type="ORF">VFH_U065880</name>
</gene>
<protein>
    <recommendedName>
        <fullName evidence="6">TF-B3 domain-containing protein</fullName>
    </recommendedName>
</protein>
<dbReference type="PANTHER" id="PTHR31920">
    <property type="entry name" value="B3 DOMAIN-CONTAINING"/>
    <property type="match status" value="1"/>
</dbReference>
<dbReference type="PANTHER" id="PTHR31920:SF108">
    <property type="entry name" value="B3 DOMAIN-CONTAINING TRANSCRIPTION FACTOR VRN1-LIKE"/>
    <property type="match status" value="1"/>
</dbReference>
<dbReference type="Proteomes" id="UP001157006">
    <property type="component" value="Unassembled WGS sequence"/>
</dbReference>
<comment type="subcellular location">
    <subcellularLocation>
        <location evidence="1">Nucleus</location>
    </subcellularLocation>
</comment>
<keyword evidence="2" id="KW-0805">Transcription regulation</keyword>
<evidence type="ECO:0000313" key="7">
    <source>
        <dbReference type="EMBL" id="CAI8584241.1"/>
    </source>
</evidence>
<dbReference type="SUPFAM" id="SSF101936">
    <property type="entry name" value="DNA-binding pseudobarrel domain"/>
    <property type="match status" value="2"/>
</dbReference>
<dbReference type="EMBL" id="CATIWC010001556">
    <property type="protein sequence ID" value="CAI8584241.1"/>
    <property type="molecule type" value="Genomic_DNA"/>
</dbReference>
<dbReference type="PROSITE" id="PS50863">
    <property type="entry name" value="B3"/>
    <property type="match status" value="2"/>
</dbReference>
<evidence type="ECO:0000256" key="3">
    <source>
        <dbReference type="ARBA" id="ARBA00023125"/>
    </source>
</evidence>
<dbReference type="InterPro" id="IPR003340">
    <property type="entry name" value="B3_DNA-bd"/>
</dbReference>
<evidence type="ECO:0000313" key="8">
    <source>
        <dbReference type="Proteomes" id="UP001157006"/>
    </source>
</evidence>
<organism evidence="7 8">
    <name type="scientific">Vicia faba</name>
    <name type="common">Broad bean</name>
    <name type="synonym">Faba vulgaris</name>
    <dbReference type="NCBI Taxonomy" id="3906"/>
    <lineage>
        <taxon>Eukaryota</taxon>
        <taxon>Viridiplantae</taxon>
        <taxon>Streptophyta</taxon>
        <taxon>Embryophyta</taxon>
        <taxon>Tracheophyta</taxon>
        <taxon>Spermatophyta</taxon>
        <taxon>Magnoliopsida</taxon>
        <taxon>eudicotyledons</taxon>
        <taxon>Gunneridae</taxon>
        <taxon>Pentapetalae</taxon>
        <taxon>rosids</taxon>
        <taxon>fabids</taxon>
        <taxon>Fabales</taxon>
        <taxon>Fabaceae</taxon>
        <taxon>Papilionoideae</taxon>
        <taxon>50 kb inversion clade</taxon>
        <taxon>NPAAA clade</taxon>
        <taxon>Hologalegina</taxon>
        <taxon>IRL clade</taxon>
        <taxon>Fabeae</taxon>
        <taxon>Vicia</taxon>
    </lineage>
</organism>
<dbReference type="AlphaFoldDB" id="A0AAV0YE07"/>
<feature type="domain" description="TF-B3" evidence="6">
    <location>
        <begin position="12"/>
        <end position="105"/>
    </location>
</feature>
<feature type="domain" description="TF-B3" evidence="6">
    <location>
        <begin position="167"/>
        <end position="272"/>
    </location>
</feature>
<dbReference type="InterPro" id="IPR050655">
    <property type="entry name" value="Plant_B3_domain"/>
</dbReference>
<dbReference type="GO" id="GO:0005634">
    <property type="term" value="C:nucleus"/>
    <property type="evidence" value="ECO:0007669"/>
    <property type="project" value="UniProtKB-SubCell"/>
</dbReference>
<dbReference type="Gene3D" id="2.40.330.10">
    <property type="entry name" value="DNA-binding pseudobarrel domain"/>
    <property type="match status" value="2"/>
</dbReference>